<dbReference type="PANTHER" id="PTHR32305:SF15">
    <property type="entry name" value="PROTEIN RHSA-RELATED"/>
    <property type="match status" value="1"/>
</dbReference>
<organism evidence="1 2">
    <name type="scientific">Pseudomonas saxonica</name>
    <dbReference type="NCBI Taxonomy" id="2600598"/>
    <lineage>
        <taxon>Bacteria</taxon>
        <taxon>Pseudomonadati</taxon>
        <taxon>Pseudomonadota</taxon>
        <taxon>Gammaproteobacteria</taxon>
        <taxon>Pseudomonadales</taxon>
        <taxon>Pseudomonadaceae</taxon>
        <taxon>Pseudomonas</taxon>
    </lineage>
</organism>
<evidence type="ECO:0000313" key="2">
    <source>
        <dbReference type="Proteomes" id="UP000317901"/>
    </source>
</evidence>
<dbReference type="Proteomes" id="UP000317901">
    <property type="component" value="Unassembled WGS sequence"/>
</dbReference>
<dbReference type="InterPro" id="IPR050708">
    <property type="entry name" value="T6SS_VgrG/RHS"/>
</dbReference>
<reference evidence="1 2" key="1">
    <citation type="submission" date="2019-06" db="EMBL/GenBank/DDBJ databases">
        <title>Pseudomonas bimorpha sp. nov. isolated from bovine raw milk and skim milk concentrate.</title>
        <authorList>
            <person name="Hofmann K."/>
            <person name="Huptas C."/>
            <person name="Doll E."/>
            <person name="Scherer S."/>
            <person name="Wenning M."/>
        </authorList>
    </citation>
    <scope>NUCLEOTIDE SEQUENCE [LARGE SCALE GENOMIC DNA]</scope>
    <source>
        <strain evidence="1 2">DSM 108990</strain>
    </source>
</reference>
<accession>A0A5C5PT08</accession>
<comment type="caution">
    <text evidence="1">The sequence shown here is derived from an EMBL/GenBank/DDBJ whole genome shotgun (WGS) entry which is preliminary data.</text>
</comment>
<dbReference type="InterPro" id="IPR022385">
    <property type="entry name" value="Rhs_assc_core"/>
</dbReference>
<dbReference type="AlphaFoldDB" id="A0A5C5PT08"/>
<sequence>MPQPLHRHTPSLTSYDPRGLTIRAVAYHRRIAGDEPQARIHRQVYSATGLLSEQWDPRLTDLRASAANQRNRYTLSGRLLHTDNVDRGTRILFCGAGAELRYSWDARGTRHTYQYDQLLRLSALFEQAADDDKPRCVERLSYADNTPENARHNRCARLLRHDDTAGTLWSEDFDLQGRVTSESRRFVHEVSASADWPLSPDQRDLALDPAVWRSQWRYDALGQLLEQIDAKHNRQRSHYAVDGLLTSRGVVLNNGTQHTVVQHRTYNASGNIETERTGNEVLTALTYDLRDERLLQLKSHRGGQPAEALQDLSYRYDHVGNVLSIGDAAQPVQWTDNTRVQALSTFTYDTLYQLIQASGRENAANASGAPQSSLVHFGAADGQRPRQYRQSYAYDAGGNLTRLQHRTSRGSGYTRHFNVSGQSNHSLELIAGQAHPGLGSGFDPNGNLHMLEPGQTLTWNLRNQLQRVAQVTREAGTDDDEVYVYDSAGARALKITRANGPRQRRLREVYYLPGLEIRRNSATGEALNLLRIEGELNSAALLQWEQGRPEGIDNDHLRFSLSDHLGSSTLELDQKARLLSQESYYPYGATAWWAGKNALEASYKFVRYSGKERDASGLYYYGYRYYAPWLARWISADPADDIDGLNLYAMTRANPISRVESQGLQSTDSMDRPGRLAILHRVVTDMANRVRPRVQASSAAAIRDGLATFISNAVGAGVDIALFEGRQPSQGLNSALRSTVAALDALSVMHMSTGLFGHVTRWSPLIGFFAATAANRGFEVRGASEGAGAEDAWDPVARLRLAGHVRAFTREVLQQMVSGLGESVSWGQTPVRARIPRTLAAAGAYSLATVPNAVFSQYVPGPLIPNVGPLIEAYDGAAGTAIRAGHATARFDRHVSTLQVPGAMNTAHGGLSRMFNQTWTYWAGVGIEAVAQWVTGQPVEAQSGRARAWVGAAKGVVSALTEVRGALLQTARGGFGSLFKRWRTVKS</sequence>
<proteinExistence type="predicted"/>
<dbReference type="EMBL" id="VFIP01000057">
    <property type="protein sequence ID" value="TWR83438.1"/>
    <property type="molecule type" value="Genomic_DNA"/>
</dbReference>
<gene>
    <name evidence="1" type="ORF">FJD37_20820</name>
</gene>
<protein>
    <submittedName>
        <fullName evidence="1">RHS repeat protein</fullName>
    </submittedName>
</protein>
<dbReference type="RefSeq" id="WP_146427305.1">
    <property type="nucleotide sequence ID" value="NZ_VFIP01000057.1"/>
</dbReference>
<dbReference type="Gene3D" id="2.180.10.10">
    <property type="entry name" value="RHS repeat-associated core"/>
    <property type="match status" value="1"/>
</dbReference>
<dbReference type="PANTHER" id="PTHR32305">
    <property type="match status" value="1"/>
</dbReference>
<dbReference type="OrthoDB" id="7056038at2"/>
<dbReference type="NCBIfam" id="TIGR03696">
    <property type="entry name" value="Rhs_assc_core"/>
    <property type="match status" value="1"/>
</dbReference>
<evidence type="ECO:0000313" key="1">
    <source>
        <dbReference type="EMBL" id="TWR83438.1"/>
    </source>
</evidence>
<name>A0A5C5PT08_9PSED</name>